<proteinExistence type="predicted"/>
<organism evidence="1 2">
    <name type="scientific">Irpex rosettiformis</name>
    <dbReference type="NCBI Taxonomy" id="378272"/>
    <lineage>
        <taxon>Eukaryota</taxon>
        <taxon>Fungi</taxon>
        <taxon>Dikarya</taxon>
        <taxon>Basidiomycota</taxon>
        <taxon>Agaricomycotina</taxon>
        <taxon>Agaricomycetes</taxon>
        <taxon>Polyporales</taxon>
        <taxon>Irpicaceae</taxon>
        <taxon>Irpex</taxon>
    </lineage>
</organism>
<dbReference type="EMBL" id="MU274906">
    <property type="protein sequence ID" value="KAI0090934.1"/>
    <property type="molecule type" value="Genomic_DNA"/>
</dbReference>
<gene>
    <name evidence="1" type="ORF">BDY19DRAFT_991541</name>
</gene>
<sequence>MSSQEEHSDGTHLKSTNKARKKRRIGRACDLCRQKKVRCDGEQRPGKRCSNCTAYDDECTYVRSAPKRRSRPKGYTEQLEKRLAKMEELLATLCPETDFTRDFEAMLAEANKGSDHEGDHEEDTEGEAPVRSPGVDTSFDYAIPPSLATHTSMQHSPLTDAPEGDDEDLLSSGDELLTRHALAQQLSGLSLEDVKLDRRFFGKSSTFMMVKKAADLKKQHQPESSNSSPEPALNKSGLTYPSITDARGVSYLRCGCPDYGNFNPWAITIPPYTSHLYECFIFPPADLLPSLVALYFTMHNNYTPVLHRPTFERMVAEGRHMTDEDFASIVLLVSAIGSRWSNDRRVLLDEQARVDDDDDGEDHEEWHSAGWKWFKQVRLGRRALFSPPSLMDIQVVCLASIYLRGSSTSEAARTLIGVGLRLSQDIGAHRKKMYSSLPPVEGEMLKRAFWCLVWLDSVMSPQLGRPCGIQYEDFDLDLPVECDDEYWVQDGNALYFVQPPDKEPTVAYFNCFLRLNQIQAFAMRTVYSTTKSKTILGFIGPQWEERIVADLDSALNNWMDSIPTHLRWDPRGSNLTFLSQSAVLYAAYCALQITIHRPFISYTRALPSTPLLAAEASRLPSLTICVNAAKSCVHVLDMAWQRLGKTSEAAAVVLHYCLIPVFNCGIVLMLNMLGKAEANRSNPNRNARNMMSDMKEMADVHSVMDMLHFIETRWHTAGKLWDMLYELAVVGELPLPSYSHASVIRSSKQGIYKTTSRPSTNSQGPLVPPVKNLLNGNGSKLPPNANPKYRQHIISLERSAIHQALYPKHAHLFQTHPTRTSPEWDLSPSMFTQDSDSPDSINQAIDPQRIIEAPDSTPRTIPKMLSRSEQDASETLSMALGQEQWQAGPSGPSASGVAMVPEAYWEAPFTEAELTAFQQLHTANAGREVPLTDSYSDLAADAALIFAPPDDEGMSMNEQPSNGLDAFMQGNAAPSTSANHVEQQFGHEVTAFPTSSDFLAAGVLPDSEGEATLAMWSNVPTNFDWENWGSYINSLGNPATPDFTPPAPPPSGGMYNKTQ</sequence>
<protein>
    <submittedName>
        <fullName evidence="1">Fungal-specific transcription factor domain-containing protein</fullName>
    </submittedName>
</protein>
<evidence type="ECO:0000313" key="1">
    <source>
        <dbReference type="EMBL" id="KAI0090934.1"/>
    </source>
</evidence>
<reference evidence="1" key="1">
    <citation type="journal article" date="2021" name="Environ. Microbiol.">
        <title>Gene family expansions and transcriptome signatures uncover fungal adaptations to wood decay.</title>
        <authorList>
            <person name="Hage H."/>
            <person name="Miyauchi S."/>
            <person name="Viragh M."/>
            <person name="Drula E."/>
            <person name="Min B."/>
            <person name="Chaduli D."/>
            <person name="Navarro D."/>
            <person name="Favel A."/>
            <person name="Norest M."/>
            <person name="Lesage-Meessen L."/>
            <person name="Balint B."/>
            <person name="Merenyi Z."/>
            <person name="de Eugenio L."/>
            <person name="Morin E."/>
            <person name="Martinez A.T."/>
            <person name="Baldrian P."/>
            <person name="Stursova M."/>
            <person name="Martinez M.J."/>
            <person name="Novotny C."/>
            <person name="Magnuson J.K."/>
            <person name="Spatafora J.W."/>
            <person name="Maurice S."/>
            <person name="Pangilinan J."/>
            <person name="Andreopoulos W."/>
            <person name="LaButti K."/>
            <person name="Hundley H."/>
            <person name="Na H."/>
            <person name="Kuo A."/>
            <person name="Barry K."/>
            <person name="Lipzen A."/>
            <person name="Henrissat B."/>
            <person name="Riley R."/>
            <person name="Ahrendt S."/>
            <person name="Nagy L.G."/>
            <person name="Grigoriev I.V."/>
            <person name="Martin F."/>
            <person name="Rosso M.N."/>
        </authorList>
    </citation>
    <scope>NUCLEOTIDE SEQUENCE</scope>
    <source>
        <strain evidence="1">CBS 384.51</strain>
    </source>
</reference>
<keyword evidence="2" id="KW-1185">Reference proteome</keyword>
<comment type="caution">
    <text evidence="1">The sequence shown here is derived from an EMBL/GenBank/DDBJ whole genome shotgun (WGS) entry which is preliminary data.</text>
</comment>
<dbReference type="Proteomes" id="UP001055072">
    <property type="component" value="Unassembled WGS sequence"/>
</dbReference>
<evidence type="ECO:0000313" key="2">
    <source>
        <dbReference type="Proteomes" id="UP001055072"/>
    </source>
</evidence>
<accession>A0ACB8U9K1</accession>
<name>A0ACB8U9K1_9APHY</name>